<dbReference type="AlphaFoldDB" id="M0MP37"/>
<comment type="caution">
    <text evidence="1">The sequence shown here is derived from an EMBL/GenBank/DDBJ whole genome shotgun (WGS) entry which is preliminary data.</text>
</comment>
<name>M0MP37_9EURY</name>
<keyword evidence="2" id="KW-1185">Reference proteome</keyword>
<dbReference type="STRING" id="1227454.C446_00345"/>
<protein>
    <recommendedName>
        <fullName evidence="3">PhiH1 repressor-like protein</fullName>
    </recommendedName>
</protein>
<dbReference type="Proteomes" id="UP000011607">
    <property type="component" value="Unassembled WGS sequence"/>
</dbReference>
<dbReference type="Gene3D" id="1.10.10.10">
    <property type="entry name" value="Winged helix-like DNA-binding domain superfamily/Winged helix DNA-binding domain"/>
    <property type="match status" value="1"/>
</dbReference>
<evidence type="ECO:0000313" key="1">
    <source>
        <dbReference type="EMBL" id="EMA47118.1"/>
    </source>
</evidence>
<evidence type="ECO:0000313" key="2">
    <source>
        <dbReference type="Proteomes" id="UP000011607"/>
    </source>
</evidence>
<organism evidence="1 2">
    <name type="scientific">Halobiforma nitratireducens JCM 10879</name>
    <dbReference type="NCBI Taxonomy" id="1227454"/>
    <lineage>
        <taxon>Archaea</taxon>
        <taxon>Methanobacteriati</taxon>
        <taxon>Methanobacteriota</taxon>
        <taxon>Stenosarchaea group</taxon>
        <taxon>Halobacteria</taxon>
        <taxon>Halobacteriales</taxon>
        <taxon>Natrialbaceae</taxon>
        <taxon>Halobiforma</taxon>
    </lineage>
</organism>
<reference evidence="1 2" key="1">
    <citation type="journal article" date="2014" name="PLoS Genet.">
        <title>Phylogenetically driven sequencing of extremely halophilic archaea reveals strategies for static and dynamic osmo-response.</title>
        <authorList>
            <person name="Becker E.A."/>
            <person name="Seitzer P.M."/>
            <person name="Tritt A."/>
            <person name="Larsen D."/>
            <person name="Krusor M."/>
            <person name="Yao A.I."/>
            <person name="Wu D."/>
            <person name="Madern D."/>
            <person name="Eisen J.A."/>
            <person name="Darling A.E."/>
            <person name="Facciotti M.T."/>
        </authorList>
    </citation>
    <scope>NUCLEOTIDE SEQUENCE [LARGE SCALE GENOMIC DNA]</scope>
    <source>
        <strain evidence="1 2">JCM 10879</strain>
    </source>
</reference>
<proteinExistence type="predicted"/>
<gene>
    <name evidence="1" type="ORF">C446_00345</name>
</gene>
<accession>M0MP37</accession>
<dbReference type="EMBL" id="AOMA01000003">
    <property type="protein sequence ID" value="EMA47118.1"/>
    <property type="molecule type" value="Genomic_DNA"/>
</dbReference>
<dbReference type="eggNOG" id="arCOG03924">
    <property type="taxonomic scope" value="Archaea"/>
</dbReference>
<dbReference type="SUPFAM" id="SSF46785">
    <property type="entry name" value="Winged helix' DNA-binding domain"/>
    <property type="match status" value="1"/>
</dbReference>
<evidence type="ECO:0008006" key="3">
    <source>
        <dbReference type="Google" id="ProtNLM"/>
    </source>
</evidence>
<dbReference type="InterPro" id="IPR036388">
    <property type="entry name" value="WH-like_DNA-bd_sf"/>
</dbReference>
<sequence>MRKRAEWMTRADDEILEYLDTHGAGTPKSIAEEIDRNNDYIGVRCRKLTSYGLVEKPSRGYYILSESAEAYLEGDLDASELEQNSESSS</sequence>
<dbReference type="InterPro" id="IPR036390">
    <property type="entry name" value="WH_DNA-bd_sf"/>
</dbReference>